<dbReference type="AlphaFoldDB" id="A0A411MNE1"/>
<reference evidence="2 3" key="1">
    <citation type="submission" date="2019-02" db="EMBL/GenBank/DDBJ databases">
        <title>Complete genome sequence of Pseudomonas sp. SNU WT1 isolated from rainbow trout.</title>
        <authorList>
            <person name="Oh W.T."/>
            <person name="Park S.C."/>
        </authorList>
    </citation>
    <scope>NUCLEOTIDE SEQUENCE [LARGE SCALE GENOMIC DNA]</scope>
    <source>
        <strain evidence="2 3">SNU WT1</strain>
    </source>
</reference>
<feature type="transmembrane region" description="Helical" evidence="1">
    <location>
        <begin position="138"/>
        <end position="160"/>
    </location>
</feature>
<evidence type="ECO:0008006" key="4">
    <source>
        <dbReference type="Google" id="ProtNLM"/>
    </source>
</evidence>
<feature type="transmembrane region" description="Helical" evidence="1">
    <location>
        <begin position="172"/>
        <end position="189"/>
    </location>
</feature>
<dbReference type="RefSeq" id="WP_130266141.1">
    <property type="nucleotide sequence ID" value="NZ_CP035952.1"/>
</dbReference>
<feature type="transmembrane region" description="Helical" evidence="1">
    <location>
        <begin position="355"/>
        <end position="376"/>
    </location>
</feature>
<keyword evidence="1" id="KW-0812">Transmembrane</keyword>
<keyword evidence="1" id="KW-1133">Transmembrane helix</keyword>
<feature type="transmembrane region" description="Helical" evidence="1">
    <location>
        <begin position="235"/>
        <end position="253"/>
    </location>
</feature>
<feature type="transmembrane region" description="Helical" evidence="1">
    <location>
        <begin position="103"/>
        <end position="126"/>
    </location>
</feature>
<evidence type="ECO:0000313" key="3">
    <source>
        <dbReference type="Proteomes" id="UP000291130"/>
    </source>
</evidence>
<feature type="transmembrane region" description="Helical" evidence="1">
    <location>
        <begin position="32"/>
        <end position="51"/>
    </location>
</feature>
<name>A0A411MNE1_9PSED</name>
<sequence>MALLITVIVLPWLALAGGLELASNAVVRLDDAILLILAISLFRETILRRGFFSPWVQFFSGRPHKRIEGRLTTLACFLALPLSVGVVPLLIDALKDAVVSPLRLAAVVMRALCATMFILPTTIGAAAVVSQFPAMDSFVLFVLGTGLFIVSALLAGAVAIRTIEPPQECTATIQSTMPVLLSLASVYLIGHWAMGLNTVQSTVLSMFIVSGWVLFNETAEARWTVLSVAFRRTTPELWLLMACGVLMGLIETLQAVYPISPTLLATAEDVPTWVAYAMVIFVLPLGCVIGAHPMIVFSLGFPLLLPWLGLKEDAYVVWITFFISAQLLSPVSISAVLAAGCLNIPPYRVSFGLQLPYVMTLGGLVLFVLLVGYPLLLGMGAQQ</sequence>
<accession>A0A411MNE1</accession>
<keyword evidence="3" id="KW-1185">Reference proteome</keyword>
<feature type="transmembrane region" description="Helical" evidence="1">
    <location>
        <begin position="315"/>
        <end position="343"/>
    </location>
</feature>
<dbReference type="EMBL" id="CP035952">
    <property type="protein sequence ID" value="QBF28335.1"/>
    <property type="molecule type" value="Genomic_DNA"/>
</dbReference>
<feature type="transmembrane region" description="Helical" evidence="1">
    <location>
        <begin position="273"/>
        <end position="295"/>
    </location>
</feature>
<organism evidence="2 3">
    <name type="scientific">Pseudomonas tructae</name>
    <dbReference type="NCBI Taxonomy" id="2518644"/>
    <lineage>
        <taxon>Bacteria</taxon>
        <taxon>Pseudomonadati</taxon>
        <taxon>Pseudomonadota</taxon>
        <taxon>Gammaproteobacteria</taxon>
        <taxon>Pseudomonadales</taxon>
        <taxon>Pseudomonadaceae</taxon>
        <taxon>Pseudomonas</taxon>
    </lineage>
</organism>
<evidence type="ECO:0000256" key="1">
    <source>
        <dbReference type="SAM" id="Phobius"/>
    </source>
</evidence>
<feature type="transmembrane region" description="Helical" evidence="1">
    <location>
        <begin position="196"/>
        <end position="215"/>
    </location>
</feature>
<feature type="transmembrane region" description="Helical" evidence="1">
    <location>
        <begin position="71"/>
        <end position="91"/>
    </location>
</feature>
<dbReference type="OrthoDB" id="7029748at2"/>
<protein>
    <recommendedName>
        <fullName evidence="4">TRAP transporter large permease subunit</fullName>
    </recommendedName>
</protein>
<keyword evidence="1" id="KW-0472">Membrane</keyword>
<dbReference type="Proteomes" id="UP000291130">
    <property type="component" value="Chromosome"/>
</dbReference>
<dbReference type="KEGG" id="ptk:EXN22_22540"/>
<proteinExistence type="predicted"/>
<gene>
    <name evidence="2" type="ORF">EXN22_22540</name>
</gene>
<evidence type="ECO:0000313" key="2">
    <source>
        <dbReference type="EMBL" id="QBF28335.1"/>
    </source>
</evidence>